<dbReference type="PANTHER" id="PTHR34475">
    <property type="match status" value="1"/>
</dbReference>
<sequence length="277" mass="29549">MREARERLGLNVTDVAHQIKLAPRQIEALEADDYQRLPEMAFVRGFVRSYAKILHLDAESLLAVLPQPEAAAVQPILPSVEVPFPSPLSPQRQNLILLGAALLLAVVVVAFAVWHLTTPQEKTETAQVETPLALPADVQVIPASPVAEASTMASAVPAVSAPQPLPVAAQSSVPAAKTAVAPTATAKPVPQPDTSAKTGVLRLVFGEESWTEIRDRDGKLISSQINLPGSELRLDGRAPLSLVIGHAASAHLYYKGKEVDLKPYTNATSEVARLTLE</sequence>
<keyword evidence="4" id="KW-1185">Reference proteome</keyword>
<evidence type="ECO:0000313" key="4">
    <source>
        <dbReference type="Proteomes" id="UP001319121"/>
    </source>
</evidence>
<dbReference type="Proteomes" id="UP001319121">
    <property type="component" value="Chromosome"/>
</dbReference>
<evidence type="ECO:0000256" key="1">
    <source>
        <dbReference type="SAM" id="Phobius"/>
    </source>
</evidence>
<dbReference type="EMBL" id="AP019536">
    <property type="protein sequence ID" value="BBI99837.1"/>
    <property type="molecule type" value="Genomic_DNA"/>
</dbReference>
<reference evidence="3 4" key="1">
    <citation type="submission" date="2019-03" db="EMBL/GenBank/DDBJ databases">
        <title>Complete genome sequence of Ferrigenium kumadai strain An22, a microaerophilic iron-oxidizing bacterium isolated from a paddy field soil.</title>
        <authorList>
            <person name="Watanabe T."/>
            <person name="Asakawa S."/>
        </authorList>
    </citation>
    <scope>NUCLEOTIDE SEQUENCE [LARGE SCALE GENOMIC DNA]</scope>
    <source>
        <strain evidence="3 4">An22</strain>
    </source>
</reference>
<dbReference type="Pfam" id="PF13464">
    <property type="entry name" value="RodZ_C"/>
    <property type="match status" value="1"/>
</dbReference>
<feature type="domain" description="Cytoskeleton protein RodZ-like C-terminal" evidence="2">
    <location>
        <begin position="202"/>
        <end position="275"/>
    </location>
</feature>
<accession>A0AAN1SZB4</accession>
<dbReference type="AlphaFoldDB" id="A0AAN1SZB4"/>
<keyword evidence="1" id="KW-0812">Transmembrane</keyword>
<keyword evidence="1" id="KW-1133">Transmembrane helix</keyword>
<dbReference type="GO" id="GO:0003677">
    <property type="term" value="F:DNA binding"/>
    <property type="evidence" value="ECO:0007669"/>
    <property type="project" value="InterPro"/>
</dbReference>
<organism evidence="3 4">
    <name type="scientific">Ferrigenium kumadai</name>
    <dbReference type="NCBI Taxonomy" id="1682490"/>
    <lineage>
        <taxon>Bacteria</taxon>
        <taxon>Pseudomonadati</taxon>
        <taxon>Pseudomonadota</taxon>
        <taxon>Betaproteobacteria</taxon>
        <taxon>Nitrosomonadales</taxon>
        <taxon>Gallionellaceae</taxon>
        <taxon>Ferrigenium</taxon>
    </lineage>
</organism>
<dbReference type="Pfam" id="PF13413">
    <property type="entry name" value="HTH_25"/>
    <property type="match status" value="1"/>
</dbReference>
<dbReference type="InterPro" id="IPR010982">
    <property type="entry name" value="Lambda_DNA-bd_dom_sf"/>
</dbReference>
<evidence type="ECO:0000313" key="3">
    <source>
        <dbReference type="EMBL" id="BBI99837.1"/>
    </source>
</evidence>
<feature type="transmembrane region" description="Helical" evidence="1">
    <location>
        <begin position="95"/>
        <end position="116"/>
    </location>
</feature>
<name>A0AAN1SZB4_9PROT</name>
<dbReference type="InterPro" id="IPR025194">
    <property type="entry name" value="RodZ-like_C"/>
</dbReference>
<evidence type="ECO:0000259" key="2">
    <source>
        <dbReference type="Pfam" id="PF13464"/>
    </source>
</evidence>
<proteinExistence type="predicted"/>
<keyword evidence="1" id="KW-0472">Membrane</keyword>
<dbReference type="KEGG" id="fku:FGKAn22_15300"/>
<gene>
    <name evidence="3" type="ORF">FGKAn22_15300</name>
</gene>
<protein>
    <submittedName>
        <fullName evidence="3">XRE family transcriptional regulator</fullName>
    </submittedName>
</protein>
<dbReference type="Gene3D" id="1.10.260.40">
    <property type="entry name" value="lambda repressor-like DNA-binding domains"/>
    <property type="match status" value="1"/>
</dbReference>
<dbReference type="InterPro" id="IPR050400">
    <property type="entry name" value="Bact_Cytoskel_RodZ"/>
</dbReference>
<dbReference type="PANTHER" id="PTHR34475:SF1">
    <property type="entry name" value="CYTOSKELETON PROTEIN RODZ"/>
    <property type="match status" value="1"/>
</dbReference>